<feature type="compositionally biased region" description="Low complexity" evidence="1">
    <location>
        <begin position="25"/>
        <end position="40"/>
    </location>
</feature>
<evidence type="ECO:0000313" key="3">
    <source>
        <dbReference type="Proteomes" id="UP000712281"/>
    </source>
</evidence>
<accession>A0A8S9HJS9</accession>
<feature type="region of interest" description="Disordered" evidence="1">
    <location>
        <begin position="150"/>
        <end position="179"/>
    </location>
</feature>
<dbReference type="EMBL" id="QGKW02001940">
    <property type="protein sequence ID" value="KAF2558655.1"/>
    <property type="molecule type" value="Genomic_DNA"/>
</dbReference>
<reference evidence="2" key="1">
    <citation type="submission" date="2019-12" db="EMBL/GenBank/DDBJ databases">
        <title>Genome sequencing and annotation of Brassica cretica.</title>
        <authorList>
            <person name="Studholme D.J."/>
            <person name="Sarris P.F."/>
        </authorList>
    </citation>
    <scope>NUCLEOTIDE SEQUENCE</scope>
    <source>
        <strain evidence="2">PFS-001/15</strain>
        <tissue evidence="2">Leaf</tissue>
    </source>
</reference>
<comment type="caution">
    <text evidence="2">The sequence shown here is derived from an EMBL/GenBank/DDBJ whole genome shotgun (WGS) entry which is preliminary data.</text>
</comment>
<dbReference type="Proteomes" id="UP000712281">
    <property type="component" value="Unassembled WGS sequence"/>
</dbReference>
<name>A0A8S9HJS9_BRACR</name>
<evidence type="ECO:0000256" key="1">
    <source>
        <dbReference type="SAM" id="MobiDB-lite"/>
    </source>
</evidence>
<organism evidence="2 3">
    <name type="scientific">Brassica cretica</name>
    <name type="common">Mustard</name>
    <dbReference type="NCBI Taxonomy" id="69181"/>
    <lineage>
        <taxon>Eukaryota</taxon>
        <taxon>Viridiplantae</taxon>
        <taxon>Streptophyta</taxon>
        <taxon>Embryophyta</taxon>
        <taxon>Tracheophyta</taxon>
        <taxon>Spermatophyta</taxon>
        <taxon>Magnoliopsida</taxon>
        <taxon>eudicotyledons</taxon>
        <taxon>Gunneridae</taxon>
        <taxon>Pentapetalae</taxon>
        <taxon>rosids</taxon>
        <taxon>malvids</taxon>
        <taxon>Brassicales</taxon>
        <taxon>Brassicaceae</taxon>
        <taxon>Brassiceae</taxon>
        <taxon>Brassica</taxon>
    </lineage>
</organism>
<feature type="region of interest" description="Disordered" evidence="1">
    <location>
        <begin position="25"/>
        <end position="45"/>
    </location>
</feature>
<feature type="compositionally biased region" description="Basic and acidic residues" evidence="1">
    <location>
        <begin position="150"/>
        <end position="171"/>
    </location>
</feature>
<proteinExistence type="predicted"/>
<evidence type="ECO:0000313" key="2">
    <source>
        <dbReference type="EMBL" id="KAF2558655.1"/>
    </source>
</evidence>
<sequence>MTLSQRFPVADAHRMIRDECAGRVEVGSSDVSGSSSEVSSQASRPLRRVSREVPFDQIDCRPTIYHPGGIFEELCPLPPELLRDPRAQSLGNRQLPHGEKEEMGLAELEMLWRRELRDAMEKRELRDEMPWRRELRDEMSWIRDREIERERELGSRSRDRETRELQERELEMPGSRQRA</sequence>
<dbReference type="AlphaFoldDB" id="A0A8S9HJS9"/>
<gene>
    <name evidence="2" type="ORF">F2Q68_00017382</name>
</gene>
<protein>
    <submittedName>
        <fullName evidence="2">Uncharacterized protein</fullName>
    </submittedName>
</protein>